<dbReference type="Proteomes" id="UP001604277">
    <property type="component" value="Unassembled WGS sequence"/>
</dbReference>
<dbReference type="PANTHER" id="PTHR47926">
    <property type="entry name" value="PENTATRICOPEPTIDE REPEAT-CONTAINING PROTEIN"/>
    <property type="match status" value="1"/>
</dbReference>
<dbReference type="Pfam" id="PF13041">
    <property type="entry name" value="PPR_2"/>
    <property type="match status" value="1"/>
</dbReference>
<keyword evidence="4" id="KW-1185">Reference proteome</keyword>
<name>A0ABD1PNR0_9LAMI</name>
<gene>
    <name evidence="3" type="ORF">Fot_52575</name>
</gene>
<dbReference type="EMBL" id="JBFOLJ010000018">
    <property type="protein sequence ID" value="KAL2464619.1"/>
    <property type="molecule type" value="Genomic_DNA"/>
</dbReference>
<proteinExistence type="predicted"/>
<keyword evidence="1" id="KW-0677">Repeat</keyword>
<dbReference type="InterPro" id="IPR011990">
    <property type="entry name" value="TPR-like_helical_dom_sf"/>
</dbReference>
<dbReference type="AlphaFoldDB" id="A0ABD1PNR0"/>
<feature type="repeat" description="PPR" evidence="2">
    <location>
        <begin position="45"/>
        <end position="79"/>
    </location>
</feature>
<accession>A0ABD1PNR0</accession>
<dbReference type="PROSITE" id="PS51375">
    <property type="entry name" value="PPR"/>
    <property type="match status" value="1"/>
</dbReference>
<dbReference type="InterPro" id="IPR046960">
    <property type="entry name" value="PPR_At4g14850-like_plant"/>
</dbReference>
<dbReference type="InterPro" id="IPR002885">
    <property type="entry name" value="PPR_rpt"/>
</dbReference>
<dbReference type="Gene3D" id="1.25.40.10">
    <property type="entry name" value="Tetratricopeptide repeat domain"/>
    <property type="match status" value="1"/>
</dbReference>
<evidence type="ECO:0000256" key="1">
    <source>
        <dbReference type="ARBA" id="ARBA00022737"/>
    </source>
</evidence>
<sequence>MREKGVSHDSYTLPILNGLVVLLGSGKRFADMIHCVAVQMGFEFDLYFGNTMIGSYVNSGCFENALKMFGEMPSRDLVSWTSMISGYVGERNVGGASRLFSDMRKEMEPNAVTMIVMLRICLNCSRRETISWLLDQKWFLE</sequence>
<organism evidence="3 4">
    <name type="scientific">Forsythia ovata</name>
    <dbReference type="NCBI Taxonomy" id="205694"/>
    <lineage>
        <taxon>Eukaryota</taxon>
        <taxon>Viridiplantae</taxon>
        <taxon>Streptophyta</taxon>
        <taxon>Embryophyta</taxon>
        <taxon>Tracheophyta</taxon>
        <taxon>Spermatophyta</taxon>
        <taxon>Magnoliopsida</taxon>
        <taxon>eudicotyledons</taxon>
        <taxon>Gunneridae</taxon>
        <taxon>Pentapetalae</taxon>
        <taxon>asterids</taxon>
        <taxon>lamiids</taxon>
        <taxon>Lamiales</taxon>
        <taxon>Oleaceae</taxon>
        <taxon>Forsythieae</taxon>
        <taxon>Forsythia</taxon>
    </lineage>
</organism>
<evidence type="ECO:0000313" key="4">
    <source>
        <dbReference type="Proteomes" id="UP001604277"/>
    </source>
</evidence>
<evidence type="ECO:0000256" key="2">
    <source>
        <dbReference type="PROSITE-ProRule" id="PRU00708"/>
    </source>
</evidence>
<reference evidence="4" key="1">
    <citation type="submission" date="2024-07" db="EMBL/GenBank/DDBJ databases">
        <title>Two chromosome-level genome assemblies of Korean endemic species Abeliophyllum distichum and Forsythia ovata (Oleaceae).</title>
        <authorList>
            <person name="Jang H."/>
        </authorList>
    </citation>
    <scope>NUCLEOTIDE SEQUENCE [LARGE SCALE GENOMIC DNA]</scope>
</reference>
<dbReference type="NCBIfam" id="TIGR00756">
    <property type="entry name" value="PPR"/>
    <property type="match status" value="2"/>
</dbReference>
<protein>
    <submittedName>
        <fullName evidence="3">Pentatricopeptide repeat-containing protein</fullName>
    </submittedName>
</protein>
<comment type="caution">
    <text evidence="3">The sequence shown here is derived from an EMBL/GenBank/DDBJ whole genome shotgun (WGS) entry which is preliminary data.</text>
</comment>
<evidence type="ECO:0000313" key="3">
    <source>
        <dbReference type="EMBL" id="KAL2464619.1"/>
    </source>
</evidence>